<comment type="function">
    <text evidence="1">VSG forms a coat on the surface of the parasite. The trypanosome evades the immune response of the host by expressing a series of antigenically distinct VSGs from an estimated 1000 VSG genes.</text>
</comment>
<feature type="domain" description="Trypanosome variant surface glycoprotein C-terminal" evidence="11">
    <location>
        <begin position="213"/>
        <end position="320"/>
    </location>
</feature>
<evidence type="ECO:0000256" key="5">
    <source>
        <dbReference type="ARBA" id="ARBA00022729"/>
    </source>
</evidence>
<dbReference type="InterPro" id="IPR025932">
    <property type="entry name" value="Trypano_VSG_B_N_dom"/>
</dbReference>
<organism evidence="13">
    <name type="scientific">Trypanosoma brucei</name>
    <dbReference type="NCBI Taxonomy" id="5691"/>
    <lineage>
        <taxon>Eukaryota</taxon>
        <taxon>Discoba</taxon>
        <taxon>Euglenozoa</taxon>
        <taxon>Kinetoplastea</taxon>
        <taxon>Metakinetoplastina</taxon>
        <taxon>Trypanosomatida</taxon>
        <taxon>Trypanosomatidae</taxon>
        <taxon>Trypanosoma</taxon>
    </lineage>
</organism>
<keyword evidence="6 10" id="KW-0472">Membrane</keyword>
<keyword evidence="10" id="KW-1133">Transmembrane helix</keyword>
<evidence type="ECO:0000259" key="11">
    <source>
        <dbReference type="Pfam" id="PF10659"/>
    </source>
</evidence>
<reference evidence="13" key="2">
    <citation type="journal article" date="2014" name="Mol. Biochem. Parasitol.">
        <title>Capturing the variant surface glycoprotein repertoire (the VSGnome) of Trypanosoma brucei Lister 427.</title>
        <authorList>
            <person name="Cross G.A."/>
            <person name="Kim H.S."/>
            <person name="Wickstead B."/>
        </authorList>
    </citation>
    <scope>NUCLEOTIDE SEQUENCE</scope>
    <source>
        <strain evidence="13">Lister 427</strain>
    </source>
</reference>
<proteinExistence type="predicted"/>
<name>M4STK2_9TRYP</name>
<sequence length="358" mass="38825">KAVGAEATDRQQATCTAGEKTTARPASALAMLACVCQSSGTDVSNFICTPKAKDSNSWTGDAYPPDDGLQHIGKACPKARADPVTKAELETALNNLLALIHTDGTNGYLGAYVQTGCDGASANGICVQFPNLADSDPEVATKTTWLRTVTEIIQNLKILENNQAKAEYVNNQIKAKKHQALAAVRQSKAIAVAVKVRTPQTSQKPQIDVNAQCEAHNKSKTACLRAQCKWGGQKDDEGPCSPSEEQAAEQEKQTAEDEDGGKAATTGCARHGTDKAKCEADKTGDKQNYAFRKGKEDDPGPEKEMCRNGSFLVSKELALIFLLHLCIYYNFSIIKILRIFTQLYEICEKLFRESLLKF</sequence>
<dbReference type="AlphaFoldDB" id="M4STK2"/>
<keyword evidence="5" id="KW-0732">Signal</keyword>
<evidence type="ECO:0000259" key="12">
    <source>
        <dbReference type="Pfam" id="PF13206"/>
    </source>
</evidence>
<evidence type="ECO:0000256" key="6">
    <source>
        <dbReference type="ARBA" id="ARBA00023136"/>
    </source>
</evidence>
<dbReference type="InterPro" id="IPR019609">
    <property type="entry name" value="Variant_surf_glycoprt_trypan_C"/>
</dbReference>
<feature type="region of interest" description="Disordered" evidence="9">
    <location>
        <begin position="233"/>
        <end position="269"/>
    </location>
</feature>
<evidence type="ECO:0000256" key="1">
    <source>
        <dbReference type="ARBA" id="ARBA00002523"/>
    </source>
</evidence>
<keyword evidence="8" id="KW-0449">Lipoprotein</keyword>
<evidence type="ECO:0000313" key="13">
    <source>
        <dbReference type="EMBL" id="AGH59314.1"/>
    </source>
</evidence>
<dbReference type="VEuPathDB" id="TriTrypDB:Tb427_000550900"/>
<accession>M4STK2</accession>
<keyword evidence="4" id="KW-0336">GPI-anchor</keyword>
<dbReference type="GO" id="GO:0005886">
    <property type="term" value="C:plasma membrane"/>
    <property type="evidence" value="ECO:0007669"/>
    <property type="project" value="UniProtKB-SubCell"/>
</dbReference>
<reference evidence="13" key="1">
    <citation type="submission" date="2013-02" db="EMBL/GenBank/DDBJ databases">
        <authorList>
            <person name="Cross G.A.M."/>
            <person name="Kim H.-S."/>
            <person name="Wickstead B."/>
        </authorList>
    </citation>
    <scope>NUCLEOTIDE SEQUENCE</scope>
    <source>
        <strain evidence="13">Lister 427</strain>
    </source>
</reference>
<comment type="subcellular location">
    <subcellularLocation>
        <location evidence="2">Cell membrane</location>
        <topology evidence="2">Lipid-anchor</topology>
        <topology evidence="2">GPI-anchor</topology>
    </subcellularLocation>
</comment>
<protein>
    <submittedName>
        <fullName evidence="13">Variant surface glycoprotein 3274</fullName>
    </submittedName>
</protein>
<keyword evidence="7" id="KW-0325">Glycoprotein</keyword>
<evidence type="ECO:0000256" key="9">
    <source>
        <dbReference type="SAM" id="MobiDB-lite"/>
    </source>
</evidence>
<dbReference type="EMBL" id="KC611883">
    <property type="protein sequence ID" value="AGH59314.1"/>
    <property type="molecule type" value="Genomic_DNA"/>
</dbReference>
<evidence type="ECO:0000256" key="2">
    <source>
        <dbReference type="ARBA" id="ARBA00004609"/>
    </source>
</evidence>
<keyword evidence="10" id="KW-0812">Transmembrane</keyword>
<feature type="transmembrane region" description="Helical" evidence="10">
    <location>
        <begin position="311"/>
        <end position="331"/>
    </location>
</feature>
<dbReference type="Pfam" id="PF10659">
    <property type="entry name" value="Trypan_glycop_C"/>
    <property type="match status" value="1"/>
</dbReference>
<evidence type="ECO:0000256" key="3">
    <source>
        <dbReference type="ARBA" id="ARBA00022475"/>
    </source>
</evidence>
<evidence type="ECO:0000256" key="8">
    <source>
        <dbReference type="ARBA" id="ARBA00023288"/>
    </source>
</evidence>
<dbReference type="Pfam" id="PF13206">
    <property type="entry name" value="VSG_B"/>
    <property type="match status" value="1"/>
</dbReference>
<feature type="non-terminal residue" evidence="13">
    <location>
        <position position="1"/>
    </location>
</feature>
<dbReference type="VEuPathDB" id="TriTrypDB:Tb927.9.16200"/>
<dbReference type="VEuPathDB" id="TriTrypDB:Tb1125.11.18770"/>
<keyword evidence="3" id="KW-1003">Cell membrane</keyword>
<feature type="domain" description="Trypanosome variant surface glycoprotein B-type N-terminal" evidence="12">
    <location>
        <begin position="2"/>
        <end position="174"/>
    </location>
</feature>
<evidence type="ECO:0000256" key="7">
    <source>
        <dbReference type="ARBA" id="ARBA00023180"/>
    </source>
</evidence>
<evidence type="ECO:0000256" key="4">
    <source>
        <dbReference type="ARBA" id="ARBA00022622"/>
    </source>
</evidence>
<evidence type="ECO:0000256" key="10">
    <source>
        <dbReference type="SAM" id="Phobius"/>
    </source>
</evidence>
<dbReference type="GO" id="GO:0098552">
    <property type="term" value="C:side of membrane"/>
    <property type="evidence" value="ECO:0007669"/>
    <property type="project" value="UniProtKB-KW"/>
</dbReference>